<dbReference type="Proteomes" id="UP000244450">
    <property type="component" value="Unassembled WGS sequence"/>
</dbReference>
<proteinExistence type="predicted"/>
<evidence type="ECO:0000313" key="4">
    <source>
        <dbReference type="Proteomes" id="UP000244450"/>
    </source>
</evidence>
<dbReference type="InterPro" id="IPR001789">
    <property type="entry name" value="Sig_transdc_resp-reg_receiver"/>
</dbReference>
<reference evidence="3 4" key="1">
    <citation type="submission" date="2018-04" db="EMBL/GenBank/DDBJ databases">
        <title>Chitinophaga fuyangensis sp. nov., isolated from soil in a chemical factory.</title>
        <authorList>
            <person name="Chen K."/>
        </authorList>
    </citation>
    <scope>NUCLEOTIDE SEQUENCE [LARGE SCALE GENOMIC DNA]</scope>
    <source>
        <strain evidence="3 4">LY-1</strain>
    </source>
</reference>
<sequence>MSKYGPIVIVEDDPDDQLIYKEIVESLHPKNEVTIFDNGEDVLHYLQSTREQPFIILSDINLPRMNGLELRRQIDANEVLRKKSIPFVFLSTTDAGHIVEEAFNLTIQGFFVKAHSYAEIAQQLKCIFEYWKACRHPNSSK</sequence>
<protein>
    <submittedName>
        <fullName evidence="3">Response regulator</fullName>
    </submittedName>
</protein>
<dbReference type="PANTHER" id="PTHR44520">
    <property type="entry name" value="RESPONSE REGULATOR RCP1-RELATED"/>
    <property type="match status" value="1"/>
</dbReference>
<dbReference type="OrthoDB" id="958614at2"/>
<evidence type="ECO:0000259" key="2">
    <source>
        <dbReference type="PROSITE" id="PS50110"/>
    </source>
</evidence>
<evidence type="ECO:0000313" key="3">
    <source>
        <dbReference type="EMBL" id="PUZ29091.1"/>
    </source>
</evidence>
<dbReference type="GO" id="GO:0000160">
    <property type="term" value="P:phosphorelay signal transduction system"/>
    <property type="evidence" value="ECO:0007669"/>
    <property type="project" value="InterPro"/>
</dbReference>
<gene>
    <name evidence="3" type="ORF">DCC81_06385</name>
</gene>
<dbReference type="SMART" id="SM00448">
    <property type="entry name" value="REC"/>
    <property type="match status" value="1"/>
</dbReference>
<dbReference type="AlphaFoldDB" id="A0A2T7BN94"/>
<dbReference type="InterPro" id="IPR011006">
    <property type="entry name" value="CheY-like_superfamily"/>
</dbReference>
<dbReference type="InterPro" id="IPR052893">
    <property type="entry name" value="TCS_response_regulator"/>
</dbReference>
<feature type="domain" description="Response regulatory" evidence="2">
    <location>
        <begin position="6"/>
        <end position="128"/>
    </location>
</feature>
<keyword evidence="1" id="KW-0597">Phosphoprotein</keyword>
<dbReference type="Gene3D" id="3.40.50.2300">
    <property type="match status" value="1"/>
</dbReference>
<keyword evidence="4" id="KW-1185">Reference proteome</keyword>
<evidence type="ECO:0000256" key="1">
    <source>
        <dbReference type="PROSITE-ProRule" id="PRU00169"/>
    </source>
</evidence>
<dbReference type="PANTHER" id="PTHR44520:SF2">
    <property type="entry name" value="RESPONSE REGULATOR RCP1"/>
    <property type="match status" value="1"/>
</dbReference>
<accession>A0A2T7BN94</accession>
<dbReference type="RefSeq" id="WP_108685730.1">
    <property type="nucleotide sequence ID" value="NZ_QCYK01000001.1"/>
</dbReference>
<name>A0A2T7BN94_9BACT</name>
<dbReference type="EMBL" id="QCYK01000001">
    <property type="protein sequence ID" value="PUZ29091.1"/>
    <property type="molecule type" value="Genomic_DNA"/>
</dbReference>
<dbReference type="Pfam" id="PF00072">
    <property type="entry name" value="Response_reg"/>
    <property type="match status" value="1"/>
</dbReference>
<organism evidence="3 4">
    <name type="scientific">Chitinophaga parva</name>
    <dbReference type="NCBI Taxonomy" id="2169414"/>
    <lineage>
        <taxon>Bacteria</taxon>
        <taxon>Pseudomonadati</taxon>
        <taxon>Bacteroidota</taxon>
        <taxon>Chitinophagia</taxon>
        <taxon>Chitinophagales</taxon>
        <taxon>Chitinophagaceae</taxon>
        <taxon>Chitinophaga</taxon>
    </lineage>
</organism>
<dbReference type="PROSITE" id="PS50110">
    <property type="entry name" value="RESPONSE_REGULATORY"/>
    <property type="match status" value="1"/>
</dbReference>
<feature type="modified residue" description="4-aspartylphosphate" evidence="1">
    <location>
        <position position="59"/>
    </location>
</feature>
<dbReference type="SUPFAM" id="SSF52172">
    <property type="entry name" value="CheY-like"/>
    <property type="match status" value="1"/>
</dbReference>
<comment type="caution">
    <text evidence="3">The sequence shown here is derived from an EMBL/GenBank/DDBJ whole genome shotgun (WGS) entry which is preliminary data.</text>
</comment>